<reference evidence="10" key="2">
    <citation type="submission" date="2025-08" db="UniProtKB">
        <authorList>
            <consortium name="Ensembl"/>
        </authorList>
    </citation>
    <scope>IDENTIFICATION</scope>
</reference>
<dbReference type="eggNOG" id="KOG3004">
    <property type="taxonomic scope" value="Eukaryota"/>
</dbReference>
<evidence type="ECO:0000256" key="2">
    <source>
        <dbReference type="ARBA" id="ARBA00006075"/>
    </source>
</evidence>
<protein>
    <recommendedName>
        <fullName evidence="3 7">TIMELESS-interacting protein</fullName>
    </recommendedName>
</protein>
<dbReference type="EMBL" id="AHAT01002749">
    <property type="status" value="NOT_ANNOTATED_CDS"/>
    <property type="molecule type" value="Genomic_DNA"/>
</dbReference>
<comment type="similarity">
    <text evidence="2 7">Belongs to the CSM3 family.</text>
</comment>
<feature type="region of interest" description="Disordered" evidence="8">
    <location>
        <begin position="1"/>
        <end position="29"/>
    </location>
</feature>
<evidence type="ECO:0000256" key="5">
    <source>
        <dbReference type="ARBA" id="ARBA00023242"/>
    </source>
</evidence>
<evidence type="ECO:0000256" key="4">
    <source>
        <dbReference type="ARBA" id="ARBA00022763"/>
    </source>
</evidence>
<dbReference type="GO" id="GO:0000076">
    <property type="term" value="P:DNA replication checkpoint signaling"/>
    <property type="evidence" value="ECO:0000318"/>
    <property type="project" value="GO_Central"/>
</dbReference>
<evidence type="ECO:0000256" key="7">
    <source>
        <dbReference type="RuleBase" id="RU366049"/>
    </source>
</evidence>
<dbReference type="PANTHER" id="PTHR13220:SF11">
    <property type="entry name" value="TIMELESS-INTERACTING PROTEIN"/>
    <property type="match status" value="1"/>
</dbReference>
<keyword evidence="6 7" id="KW-0131">Cell cycle</keyword>
<dbReference type="Proteomes" id="UP000018468">
    <property type="component" value="Linkage group LG2"/>
</dbReference>
<evidence type="ECO:0000256" key="6">
    <source>
        <dbReference type="ARBA" id="ARBA00023306"/>
    </source>
</evidence>
<feature type="domain" description="Chromosome segregation in meiosis protein 3" evidence="9">
    <location>
        <begin position="28"/>
        <end position="107"/>
    </location>
</feature>
<comment type="subcellular location">
    <subcellularLocation>
        <location evidence="1 7">Nucleus</location>
    </subcellularLocation>
</comment>
<name>W5MPK4_LEPOC</name>
<evidence type="ECO:0000313" key="10">
    <source>
        <dbReference type="Ensembl" id="ENSLOCP00000010313.1"/>
    </source>
</evidence>
<dbReference type="GO" id="GO:0003677">
    <property type="term" value="F:DNA binding"/>
    <property type="evidence" value="ECO:0000318"/>
    <property type="project" value="GO_Central"/>
</dbReference>
<keyword evidence="5 7" id="KW-0539">Nucleus</keyword>
<feature type="compositionally biased region" description="Basic and acidic residues" evidence="8">
    <location>
        <begin position="19"/>
        <end position="29"/>
    </location>
</feature>
<dbReference type="STRING" id="7918.ENSLOCP00000010313"/>
<evidence type="ECO:0000256" key="8">
    <source>
        <dbReference type="SAM" id="MobiDB-lite"/>
    </source>
</evidence>
<evidence type="ECO:0000256" key="1">
    <source>
        <dbReference type="ARBA" id="ARBA00004123"/>
    </source>
</evidence>
<keyword evidence="11" id="KW-1185">Reference proteome</keyword>
<dbReference type="GO" id="GO:0043111">
    <property type="term" value="P:replication fork arrest"/>
    <property type="evidence" value="ECO:0000318"/>
    <property type="project" value="GO_Central"/>
</dbReference>
<dbReference type="GeneTree" id="ENSGT00940000175893"/>
<evidence type="ECO:0000313" key="11">
    <source>
        <dbReference type="Proteomes" id="UP000018468"/>
    </source>
</evidence>
<dbReference type="InParanoid" id="W5MPK4"/>
<dbReference type="InterPro" id="IPR012923">
    <property type="entry name" value="Csm3"/>
</dbReference>
<accession>W5MPK4</accession>
<dbReference type="Ensembl" id="ENSLOCT00000010326.1">
    <property type="protein sequence ID" value="ENSLOCP00000010313.1"/>
    <property type="gene ID" value="ENSLOCG00000008474.1"/>
</dbReference>
<dbReference type="HOGENOM" id="CLU_1730824_0_0_1"/>
<dbReference type="InterPro" id="IPR040038">
    <property type="entry name" value="TIPIN/Csm3/Swi3"/>
</dbReference>
<evidence type="ECO:0000256" key="3">
    <source>
        <dbReference type="ARBA" id="ARBA00018750"/>
    </source>
</evidence>
<keyword evidence="4 7" id="KW-0227">DNA damage</keyword>
<dbReference type="GO" id="GO:0031298">
    <property type="term" value="C:replication fork protection complex"/>
    <property type="evidence" value="ECO:0000318"/>
    <property type="project" value="GO_Central"/>
</dbReference>
<dbReference type="PANTHER" id="PTHR13220">
    <property type="entry name" value="TIMELESS INTERACTING-RELATED"/>
    <property type="match status" value="1"/>
</dbReference>
<proteinExistence type="inferred from homology"/>
<dbReference type="GO" id="GO:0031297">
    <property type="term" value="P:replication fork processing"/>
    <property type="evidence" value="ECO:0007669"/>
    <property type="project" value="UniProtKB-UniRule"/>
</dbReference>
<dbReference type="Pfam" id="PF07962">
    <property type="entry name" value="Swi3"/>
    <property type="match status" value="1"/>
</dbReference>
<dbReference type="Bgee" id="ENSLOCG00000008474">
    <property type="expression patterns" value="Expressed in camera-type eye"/>
</dbReference>
<comment type="function">
    <text evidence="7">Plays an important role in the control of DNA replication and the maintenance of replication fork stability.</text>
</comment>
<dbReference type="GO" id="GO:0006974">
    <property type="term" value="P:DNA damage response"/>
    <property type="evidence" value="ECO:0007669"/>
    <property type="project" value="UniProtKB-KW"/>
</dbReference>
<sequence length="151" mass="17222">MEQRVGGLLLSQMEEEPTENNKEQKSELDVQKLVSEEGISSLQNKCESISFKGEGYEAEDLQALIQCIQCWANKLFPQLVFEDFVTNLEEMKELPEIQTCLRSLHQDCPSTCAQVDNNEFVKSEEAEFLHAVENGCLKRMCSMGEDKRNLP</sequence>
<dbReference type="AlphaFoldDB" id="W5MPK4"/>
<reference evidence="11" key="1">
    <citation type="submission" date="2011-12" db="EMBL/GenBank/DDBJ databases">
        <title>The Draft Genome of Lepisosteus oculatus.</title>
        <authorList>
            <consortium name="The Broad Institute Genome Assembly &amp; Analysis Group"/>
            <consortium name="Computational R&amp;D Group"/>
            <consortium name="and Sequencing Platform"/>
            <person name="Di Palma F."/>
            <person name="Alfoldi J."/>
            <person name="Johnson J."/>
            <person name="Berlin A."/>
            <person name="Gnerre S."/>
            <person name="Jaffe D."/>
            <person name="MacCallum I."/>
            <person name="Young S."/>
            <person name="Walker B.J."/>
            <person name="Lander E.S."/>
            <person name="Lindblad-Toh K."/>
        </authorList>
    </citation>
    <scope>NUCLEOTIDE SEQUENCE [LARGE SCALE GENOMIC DNA]</scope>
</reference>
<organism evidence="10 11">
    <name type="scientific">Lepisosteus oculatus</name>
    <name type="common">Spotted gar</name>
    <dbReference type="NCBI Taxonomy" id="7918"/>
    <lineage>
        <taxon>Eukaryota</taxon>
        <taxon>Metazoa</taxon>
        <taxon>Chordata</taxon>
        <taxon>Craniata</taxon>
        <taxon>Vertebrata</taxon>
        <taxon>Euteleostomi</taxon>
        <taxon>Actinopterygii</taxon>
        <taxon>Neopterygii</taxon>
        <taxon>Holostei</taxon>
        <taxon>Semionotiformes</taxon>
        <taxon>Lepisosteidae</taxon>
        <taxon>Lepisosteus</taxon>
    </lineage>
</organism>
<evidence type="ECO:0000259" key="9">
    <source>
        <dbReference type="Pfam" id="PF07962"/>
    </source>
</evidence>
<reference evidence="10" key="3">
    <citation type="submission" date="2025-09" db="UniProtKB">
        <authorList>
            <consortium name="Ensembl"/>
        </authorList>
    </citation>
    <scope>IDENTIFICATION</scope>
</reference>